<evidence type="ECO:0000313" key="3">
    <source>
        <dbReference type="Proteomes" id="UP000010799"/>
    </source>
</evidence>
<dbReference type="HOGENOM" id="CLU_1018630_0_0_5"/>
<accession>L0ESQ9</accession>
<dbReference type="Proteomes" id="UP000010799">
    <property type="component" value="Chromosome"/>
</dbReference>
<feature type="transmembrane region" description="Helical" evidence="1">
    <location>
        <begin position="145"/>
        <end position="163"/>
    </location>
</feature>
<reference evidence="2 3" key="1">
    <citation type="journal article" date="2012" name="Stand. Genomic Sci.">
        <title>Complete genome sequence of Liberibacter crescens BT-1.</title>
        <authorList>
            <person name="Leonard M.T."/>
            <person name="Fagen J.R."/>
            <person name="Davis-Richardson A.G."/>
            <person name="Davis M.J."/>
            <person name="Triplett E.W."/>
        </authorList>
    </citation>
    <scope>NUCLEOTIDE SEQUENCE [LARGE SCALE GENOMIC DNA]</scope>
    <source>
        <strain evidence="2 3">BT-1</strain>
    </source>
</reference>
<feature type="transmembrane region" description="Helical" evidence="1">
    <location>
        <begin position="59"/>
        <end position="75"/>
    </location>
</feature>
<dbReference type="EMBL" id="CP003789">
    <property type="protein sequence ID" value="AGA64534.1"/>
    <property type="molecule type" value="Genomic_DNA"/>
</dbReference>
<feature type="transmembrane region" description="Helical" evidence="1">
    <location>
        <begin position="226"/>
        <end position="244"/>
    </location>
</feature>
<dbReference type="STRING" id="1215343.B488_05420"/>
<sequence>MNFIAPWKEIRFRFNSPTFWRINLLATLNGLFFASLNVSFAGTLYIFITLDMTETGNLLLLQGFILSLIFFLFYVGMNANRWATIVYYTLFILLLIAYPQLLTLRLLVFFAFLIGLFVYTMTVALFFIPVCFCNLFLNTNRWTTIVYYTLLTNFLMFCFLSFFQPLLSSMFTVIYSVFLPGAILGYNLWRHCLLYYTNLKDDDRERLPIIPSWEICRSMINVSRNLLVMVLVTGLIGGFAISLFDNILDRTKH</sequence>
<organism evidence="2 3">
    <name type="scientific">Liberibacter crescens (strain BT-1)</name>
    <dbReference type="NCBI Taxonomy" id="1215343"/>
    <lineage>
        <taxon>Bacteria</taxon>
        <taxon>Pseudomonadati</taxon>
        <taxon>Pseudomonadota</taxon>
        <taxon>Alphaproteobacteria</taxon>
        <taxon>Hyphomicrobiales</taxon>
        <taxon>Rhizobiaceae</taxon>
        <taxon>Liberibacter</taxon>
    </lineage>
</organism>
<proteinExistence type="predicted"/>
<feature type="transmembrane region" description="Helical" evidence="1">
    <location>
        <begin position="107"/>
        <end position="133"/>
    </location>
</feature>
<evidence type="ECO:0000313" key="2">
    <source>
        <dbReference type="EMBL" id="AGA64534.1"/>
    </source>
</evidence>
<keyword evidence="1" id="KW-0472">Membrane</keyword>
<evidence type="ECO:0000256" key="1">
    <source>
        <dbReference type="SAM" id="Phobius"/>
    </source>
</evidence>
<protein>
    <submittedName>
        <fullName evidence="2">Uncharacterized protein</fullName>
    </submittedName>
</protein>
<keyword evidence="1" id="KW-0812">Transmembrane</keyword>
<feature type="transmembrane region" description="Helical" evidence="1">
    <location>
        <begin position="169"/>
        <end position="189"/>
    </location>
</feature>
<gene>
    <name evidence="2" type="ordered locus">B488_05420</name>
</gene>
<dbReference type="PATRIC" id="fig|1215343.11.peg.552"/>
<keyword evidence="3" id="KW-1185">Reference proteome</keyword>
<feature type="transmembrane region" description="Helical" evidence="1">
    <location>
        <begin position="82"/>
        <end position="101"/>
    </location>
</feature>
<keyword evidence="1" id="KW-1133">Transmembrane helix</keyword>
<feature type="transmembrane region" description="Helical" evidence="1">
    <location>
        <begin position="21"/>
        <end position="47"/>
    </location>
</feature>
<name>L0ESQ9_LIBCB</name>
<dbReference type="KEGG" id="lcc:B488_05420"/>
<dbReference type="AlphaFoldDB" id="L0ESQ9"/>